<feature type="region of interest" description="Disordered" evidence="1">
    <location>
        <begin position="132"/>
        <end position="180"/>
    </location>
</feature>
<dbReference type="AlphaFoldDB" id="A0A9E7HE76"/>
<evidence type="ECO:0000256" key="1">
    <source>
        <dbReference type="SAM" id="MobiDB-lite"/>
    </source>
</evidence>
<organism evidence="2 3">
    <name type="scientific">Musa troglodytarum</name>
    <name type="common">fe'i banana</name>
    <dbReference type="NCBI Taxonomy" id="320322"/>
    <lineage>
        <taxon>Eukaryota</taxon>
        <taxon>Viridiplantae</taxon>
        <taxon>Streptophyta</taxon>
        <taxon>Embryophyta</taxon>
        <taxon>Tracheophyta</taxon>
        <taxon>Spermatophyta</taxon>
        <taxon>Magnoliopsida</taxon>
        <taxon>Liliopsida</taxon>
        <taxon>Zingiberales</taxon>
        <taxon>Musaceae</taxon>
        <taxon>Musa</taxon>
    </lineage>
</organism>
<dbReference type="EMBL" id="CP097510">
    <property type="protein sequence ID" value="URE28472.1"/>
    <property type="molecule type" value="Genomic_DNA"/>
</dbReference>
<accession>A0A9E7HE76</accession>
<sequence length="239" mass="27335">MEMDWRRFEFERPRRCRCWPWLQLSSLYFSCKGTDGDLWSRACGAGQPMRCVEATMSHWLDVRSKKKTMKTGHVSIADSSGSGVLSDLYTQSVFTRPGECKYVKSRIRPHDFRHDAGSLRWHSRSYGPGRGLVPYRHRNRRAPGRDTFRLPTRPDAVFCPTKPDTASPPKFSPNPTPGRRDPLAYLPLHLHLLVPHPTVGPAKEDDVHSLPFRRTPPVKSRLRGRRSPLHPYVLSSAAL</sequence>
<gene>
    <name evidence="2" type="ORF">MUK42_13079</name>
</gene>
<protein>
    <submittedName>
        <fullName evidence="2">Uncharacterized protein</fullName>
    </submittedName>
</protein>
<reference evidence="2" key="1">
    <citation type="submission" date="2022-05" db="EMBL/GenBank/DDBJ databases">
        <title>The Musa troglodytarum L. genome provides insights into the mechanism of non-climacteric behaviour and enrichment of carotenoids.</title>
        <authorList>
            <person name="Wang J."/>
        </authorList>
    </citation>
    <scope>NUCLEOTIDE SEQUENCE</scope>
    <source>
        <tissue evidence="2">Leaf</tissue>
    </source>
</reference>
<proteinExistence type="predicted"/>
<evidence type="ECO:0000313" key="2">
    <source>
        <dbReference type="EMBL" id="URE28472.1"/>
    </source>
</evidence>
<dbReference type="Proteomes" id="UP001055439">
    <property type="component" value="Chromosome 8"/>
</dbReference>
<feature type="region of interest" description="Disordered" evidence="1">
    <location>
        <begin position="201"/>
        <end position="225"/>
    </location>
</feature>
<name>A0A9E7HE76_9LILI</name>
<evidence type="ECO:0000313" key="3">
    <source>
        <dbReference type="Proteomes" id="UP001055439"/>
    </source>
</evidence>
<keyword evidence="3" id="KW-1185">Reference proteome</keyword>